<feature type="region of interest" description="Disordered" evidence="1">
    <location>
        <begin position="193"/>
        <end position="229"/>
    </location>
</feature>
<comment type="caution">
    <text evidence="2">The sequence shown here is derived from an EMBL/GenBank/DDBJ whole genome shotgun (WGS) entry which is preliminary data.</text>
</comment>
<sequence length="376" mass="41274">MSTVQSPATITPASILSDQSQPVTTEGYIFRALVYMDKNALPAVFDFPVQHNIFSFWSNPVFLERSGFPLVQYKIFDRAIGGFVGVHSRSIYDVSRVRWDTPYPYFLIKRDFLNDADCPQIQKYMRELGGGFFDALKSILGPEDSALSPSTPPPPPSSPLPTTASEKENEKTADKTPLLNIQTLNFNLTVNTHNYERNSESDTHEKVDNRKRAGTPNNTSATKDGSVRKRMRMSNKNSKLDMIGGSIETSGEIIEISDNEKNGTTIKKSRPKSARANSANTGEIIEILDQEFHKVTIPKDKGTLPDEIITQKATVSKGKDTLSGVISTQMVTASKAGDMPSDGINTQTVVLSQVEGAPISDRTNMAQPGPSHLTTT</sequence>
<feature type="compositionally biased region" description="Basic and acidic residues" evidence="1">
    <location>
        <begin position="165"/>
        <end position="174"/>
    </location>
</feature>
<evidence type="ECO:0000313" key="3">
    <source>
        <dbReference type="Proteomes" id="UP001213000"/>
    </source>
</evidence>
<gene>
    <name evidence="2" type="ORF">NP233_g7525</name>
</gene>
<feature type="compositionally biased region" description="Polar residues" evidence="1">
    <location>
        <begin position="361"/>
        <end position="376"/>
    </location>
</feature>
<name>A0AAD5YNX4_9AGAR</name>
<feature type="region of interest" description="Disordered" evidence="1">
    <location>
        <begin position="356"/>
        <end position="376"/>
    </location>
</feature>
<protein>
    <submittedName>
        <fullName evidence="2">Uncharacterized protein</fullName>
    </submittedName>
</protein>
<evidence type="ECO:0000256" key="1">
    <source>
        <dbReference type="SAM" id="MobiDB-lite"/>
    </source>
</evidence>
<accession>A0AAD5YNX4</accession>
<organism evidence="2 3">
    <name type="scientific">Leucocoprinus birnbaumii</name>
    <dbReference type="NCBI Taxonomy" id="56174"/>
    <lineage>
        <taxon>Eukaryota</taxon>
        <taxon>Fungi</taxon>
        <taxon>Dikarya</taxon>
        <taxon>Basidiomycota</taxon>
        <taxon>Agaricomycotina</taxon>
        <taxon>Agaricomycetes</taxon>
        <taxon>Agaricomycetidae</taxon>
        <taxon>Agaricales</taxon>
        <taxon>Agaricineae</taxon>
        <taxon>Agaricaceae</taxon>
        <taxon>Leucocoprinus</taxon>
    </lineage>
</organism>
<dbReference type="Proteomes" id="UP001213000">
    <property type="component" value="Unassembled WGS sequence"/>
</dbReference>
<feature type="compositionally biased region" description="Pro residues" evidence="1">
    <location>
        <begin position="150"/>
        <end position="159"/>
    </location>
</feature>
<feature type="region of interest" description="Disordered" evidence="1">
    <location>
        <begin position="143"/>
        <end position="178"/>
    </location>
</feature>
<feature type="compositionally biased region" description="Basic and acidic residues" evidence="1">
    <location>
        <begin position="194"/>
        <end position="211"/>
    </location>
</feature>
<reference evidence="2" key="1">
    <citation type="submission" date="2022-07" db="EMBL/GenBank/DDBJ databases">
        <title>Genome Sequence of Leucocoprinus birnbaumii.</title>
        <authorList>
            <person name="Buettner E."/>
        </authorList>
    </citation>
    <scope>NUCLEOTIDE SEQUENCE</scope>
    <source>
        <strain evidence="2">VT141</strain>
    </source>
</reference>
<dbReference type="AlphaFoldDB" id="A0AAD5YNX4"/>
<proteinExistence type="predicted"/>
<dbReference type="EMBL" id="JANIEX010000555">
    <property type="protein sequence ID" value="KAJ3565605.1"/>
    <property type="molecule type" value="Genomic_DNA"/>
</dbReference>
<evidence type="ECO:0000313" key="2">
    <source>
        <dbReference type="EMBL" id="KAJ3565605.1"/>
    </source>
</evidence>
<keyword evidence="3" id="KW-1185">Reference proteome</keyword>